<dbReference type="PANTHER" id="PTHR12815:SF47">
    <property type="entry name" value="TRANSLOCATION AND ASSEMBLY MODULE SUBUNIT TAMA"/>
    <property type="match status" value="1"/>
</dbReference>
<evidence type="ECO:0000256" key="3">
    <source>
        <dbReference type="ARBA" id="ARBA00022729"/>
    </source>
</evidence>
<dbReference type="Pfam" id="PF01103">
    <property type="entry name" value="Omp85"/>
    <property type="match status" value="1"/>
</dbReference>
<name>A0A1I3UV56_9FLAO</name>
<reference evidence="9" key="1">
    <citation type="submission" date="2016-10" db="EMBL/GenBank/DDBJ databases">
        <authorList>
            <person name="Varghese N."/>
            <person name="Submissions S."/>
        </authorList>
    </citation>
    <scope>NUCLEOTIDE SEQUENCE [LARGE SCALE GENOMIC DNA]</scope>
    <source>
        <strain evidence="9">DSM 26542</strain>
    </source>
</reference>
<dbReference type="InterPro" id="IPR039910">
    <property type="entry name" value="D15-like"/>
</dbReference>
<dbReference type="InterPro" id="IPR010827">
    <property type="entry name" value="BamA/TamA_POTRA"/>
</dbReference>
<accession>A0A1I3UV56</accession>
<dbReference type="Proteomes" id="UP000243887">
    <property type="component" value="Unassembled WGS sequence"/>
</dbReference>
<evidence type="ECO:0000313" key="9">
    <source>
        <dbReference type="Proteomes" id="UP000243887"/>
    </source>
</evidence>
<proteinExistence type="predicted"/>
<dbReference type="AlphaFoldDB" id="A0A1I3UV56"/>
<evidence type="ECO:0000313" key="8">
    <source>
        <dbReference type="EMBL" id="SFJ86915.1"/>
    </source>
</evidence>
<evidence type="ECO:0000256" key="2">
    <source>
        <dbReference type="ARBA" id="ARBA00022692"/>
    </source>
</evidence>
<dbReference type="PANTHER" id="PTHR12815">
    <property type="entry name" value="SORTING AND ASSEMBLY MACHINERY SAMM50 PROTEIN FAMILY MEMBER"/>
    <property type="match status" value="1"/>
</dbReference>
<feature type="domain" description="POTRA" evidence="7">
    <location>
        <begin position="155"/>
        <end position="235"/>
    </location>
</feature>
<evidence type="ECO:0000256" key="4">
    <source>
        <dbReference type="ARBA" id="ARBA00023136"/>
    </source>
</evidence>
<comment type="subcellular location">
    <subcellularLocation>
        <location evidence="1">Membrane</location>
    </subcellularLocation>
</comment>
<dbReference type="RefSeq" id="WP_090681319.1">
    <property type="nucleotide sequence ID" value="NZ_FORU01000020.1"/>
</dbReference>
<keyword evidence="4" id="KW-0472">Membrane</keyword>
<dbReference type="EMBL" id="FORU01000020">
    <property type="protein sequence ID" value="SFJ86915.1"/>
    <property type="molecule type" value="Genomic_DNA"/>
</dbReference>
<feature type="domain" description="Bacterial surface antigen (D15)" evidence="6">
    <location>
        <begin position="369"/>
        <end position="729"/>
    </location>
</feature>
<dbReference type="Gene3D" id="3.10.20.310">
    <property type="entry name" value="membrane protein fhac"/>
    <property type="match status" value="2"/>
</dbReference>
<dbReference type="STRING" id="1150112.SAMN04487893_12011"/>
<dbReference type="Gene3D" id="2.40.160.50">
    <property type="entry name" value="membrane protein fhac: a member of the omp85/tpsb transporter family"/>
    <property type="match status" value="1"/>
</dbReference>
<keyword evidence="9" id="KW-1185">Reference proteome</keyword>
<evidence type="ECO:0000256" key="1">
    <source>
        <dbReference type="ARBA" id="ARBA00004370"/>
    </source>
</evidence>
<evidence type="ECO:0000259" key="7">
    <source>
        <dbReference type="Pfam" id="PF07244"/>
    </source>
</evidence>
<keyword evidence="5" id="KW-0998">Cell outer membrane</keyword>
<evidence type="ECO:0000259" key="6">
    <source>
        <dbReference type="Pfam" id="PF01103"/>
    </source>
</evidence>
<organism evidence="8 9">
    <name type="scientific">Myroides guanonis</name>
    <dbReference type="NCBI Taxonomy" id="1150112"/>
    <lineage>
        <taxon>Bacteria</taxon>
        <taxon>Pseudomonadati</taxon>
        <taxon>Bacteroidota</taxon>
        <taxon>Flavobacteriia</taxon>
        <taxon>Flavobacteriales</taxon>
        <taxon>Flavobacteriaceae</taxon>
        <taxon>Myroides</taxon>
    </lineage>
</organism>
<dbReference type="GO" id="GO:0019867">
    <property type="term" value="C:outer membrane"/>
    <property type="evidence" value="ECO:0007669"/>
    <property type="project" value="InterPro"/>
</dbReference>
<dbReference type="InterPro" id="IPR000184">
    <property type="entry name" value="Bac_surfAg_D15"/>
</dbReference>
<dbReference type="PROSITE" id="PS51257">
    <property type="entry name" value="PROKAR_LIPOPROTEIN"/>
    <property type="match status" value="1"/>
</dbReference>
<evidence type="ECO:0000256" key="5">
    <source>
        <dbReference type="ARBA" id="ARBA00023237"/>
    </source>
</evidence>
<dbReference type="OrthoDB" id="9814535at2"/>
<keyword evidence="2" id="KW-0812">Transmembrane</keyword>
<keyword evidence="3" id="KW-0732">Signal</keyword>
<protein>
    <submittedName>
        <fullName evidence="8">Outer membrane protein assembly factor BamA</fullName>
    </submittedName>
</protein>
<gene>
    <name evidence="8" type="ORF">SAMN04487893_12011</name>
</gene>
<sequence>MKECILKSFIFLIILVMCSCGNTKYLASGEHLYIGGEVEIKDDSLSSSYKKDMKAELEDLLRPYPNKTILGMRMKLFFYNLAGDPKKESGIRNWIRTKMGEPPVLVSQLNLESNESILKNRTENKGFFNSLVESDTLVKDKKVKAVYSLYPKEQYKIKDVSFVNDSTPLHAEIDKIFKRTRLRKGRAYDLDVIKEERNRIDSRLKEKGYYFFSPNHILVQVDSTVGTHEVDLIVRLKQDVPQEAKASYTVDNIVVFADYSLSDDVDFQSLNDAYSYNDFLIVDPTKRFRPQIYDRALYFKKGEVYNRSDHNLSLNRLVNLGVFKFVKNQFVISDSVNHKLDSYYYLTPDKPKSVRLELLGKTNSASYTGSELNVNWSNKNFLKGAELFQVSAYGGMDFQMSSKNKGFNVFKYGTEVSLTWPRIVAPFKFHSSSSYVPKTRISLGYEYLRRTKLYTLHSFKGAFGYNWKENVRKEHELNVFEINYVSPENVTDLYIEQATGNPSMEKILDKQLIFGPTYTYTYTNTMNVFKKRTIYYKGSLDLSANITGLIMGANADKGEVHQILGVDYSQYAKTEHDFRYYRKLSRTSQIIGRIHAGIGLPYGNSQQLPYIKQFVVGGTNSVRAFRARALGPGSFDPTASNSRFVPDQAGDILIEMNVEYRKKLAGIVHGALFMDAGNIWLLDETSDRPGGTFSKDFYKELAVGVGAGLRFDITFLVVRFDLAFPIRVPYFPEGDRWTLDKISLGSKEWRKDNLMFNLAIGYPF</sequence>
<dbReference type="Pfam" id="PF07244">
    <property type="entry name" value="POTRA"/>
    <property type="match status" value="1"/>
</dbReference>